<evidence type="ECO:0000256" key="3">
    <source>
        <dbReference type="ARBA" id="ARBA00023136"/>
    </source>
</evidence>
<feature type="transmembrane region" description="Helical" evidence="4">
    <location>
        <begin position="281"/>
        <end position="300"/>
    </location>
</feature>
<evidence type="ECO:0000256" key="2">
    <source>
        <dbReference type="ARBA" id="ARBA00022989"/>
    </source>
</evidence>
<dbReference type="AlphaFoldDB" id="A0A0K6I1X9"/>
<feature type="transmembrane region" description="Helical" evidence="4">
    <location>
        <begin position="174"/>
        <end position="192"/>
    </location>
</feature>
<feature type="transmembrane region" description="Helical" evidence="4">
    <location>
        <begin position="217"/>
        <end position="243"/>
    </location>
</feature>
<dbReference type="Pfam" id="PF06779">
    <property type="entry name" value="MFS_4"/>
    <property type="match status" value="1"/>
</dbReference>
<feature type="transmembrane region" description="Helical" evidence="4">
    <location>
        <begin position="369"/>
        <end position="390"/>
    </location>
</feature>
<keyword evidence="7" id="KW-1185">Reference proteome</keyword>
<dbReference type="RefSeq" id="WP_055450501.1">
    <property type="nucleotide sequence ID" value="NZ_CYHF01000005.1"/>
</dbReference>
<feature type="transmembrane region" description="Helical" evidence="4">
    <location>
        <begin position="306"/>
        <end position="329"/>
    </location>
</feature>
<dbReference type="PANTHER" id="PTHR23537:SF1">
    <property type="entry name" value="SUGAR TRANSPORTER"/>
    <property type="match status" value="1"/>
</dbReference>
<keyword evidence="3 4" id="KW-0472">Membrane</keyword>
<reference evidence="7" key="1">
    <citation type="submission" date="2015-08" db="EMBL/GenBank/DDBJ databases">
        <authorList>
            <person name="Varghese N."/>
        </authorList>
    </citation>
    <scope>NUCLEOTIDE SEQUENCE [LARGE SCALE GENOMIC DNA]</scope>
    <source>
        <strain evidence="7">DSM 18181</strain>
    </source>
</reference>
<evidence type="ECO:0000256" key="1">
    <source>
        <dbReference type="ARBA" id="ARBA00022692"/>
    </source>
</evidence>
<dbReference type="InterPro" id="IPR020846">
    <property type="entry name" value="MFS_dom"/>
</dbReference>
<accession>A0A0K6I1X9</accession>
<evidence type="ECO:0000256" key="4">
    <source>
        <dbReference type="SAM" id="Phobius"/>
    </source>
</evidence>
<evidence type="ECO:0000313" key="7">
    <source>
        <dbReference type="Proteomes" id="UP000183649"/>
    </source>
</evidence>
<dbReference type="Gene3D" id="1.20.1250.20">
    <property type="entry name" value="MFS general substrate transporter like domains"/>
    <property type="match status" value="1"/>
</dbReference>
<dbReference type="InterPro" id="IPR010645">
    <property type="entry name" value="MFS_4"/>
</dbReference>
<evidence type="ECO:0000259" key="5">
    <source>
        <dbReference type="PROSITE" id="PS50850"/>
    </source>
</evidence>
<feature type="transmembrane region" description="Helical" evidence="4">
    <location>
        <begin position="17"/>
        <end position="36"/>
    </location>
</feature>
<evidence type="ECO:0000313" key="6">
    <source>
        <dbReference type="EMBL" id="CUA97071.1"/>
    </source>
</evidence>
<feature type="transmembrane region" description="Helical" evidence="4">
    <location>
        <begin position="113"/>
        <end position="135"/>
    </location>
</feature>
<keyword evidence="2 4" id="KW-1133">Transmembrane helix</keyword>
<dbReference type="GO" id="GO:0005886">
    <property type="term" value="C:plasma membrane"/>
    <property type="evidence" value="ECO:0007669"/>
    <property type="project" value="TreeGrafter"/>
</dbReference>
<dbReference type="STRING" id="339866.GCA_001418255_01602"/>
<dbReference type="EMBL" id="CYHF01000005">
    <property type="protein sequence ID" value="CUA97071.1"/>
    <property type="molecule type" value="Genomic_DNA"/>
</dbReference>
<keyword evidence="1 4" id="KW-0812">Transmembrane</keyword>
<dbReference type="GO" id="GO:0022857">
    <property type="term" value="F:transmembrane transporter activity"/>
    <property type="evidence" value="ECO:0007669"/>
    <property type="project" value="InterPro"/>
</dbReference>
<feature type="domain" description="Major facilitator superfamily (MFS) profile" evidence="5">
    <location>
        <begin position="14"/>
        <end position="400"/>
    </location>
</feature>
<gene>
    <name evidence="6" type="ORF">Ga0061069_10596</name>
</gene>
<dbReference type="PANTHER" id="PTHR23537">
    <property type="match status" value="1"/>
</dbReference>
<proteinExistence type="predicted"/>
<feature type="transmembrane region" description="Helical" evidence="4">
    <location>
        <begin position="56"/>
        <end position="76"/>
    </location>
</feature>
<protein>
    <submittedName>
        <fullName evidence="6">Predicted arabinose efflux permease, MFS family</fullName>
    </submittedName>
</protein>
<feature type="transmembrane region" description="Helical" evidence="4">
    <location>
        <begin position="341"/>
        <end position="363"/>
    </location>
</feature>
<dbReference type="PROSITE" id="PS50850">
    <property type="entry name" value="MFS"/>
    <property type="match status" value="1"/>
</dbReference>
<sequence length="400" mass="42246">MPASPAPAVSDAQRLRVLFAGICALVLTVGLARFAYTPMLPVMHREAGLTDLAAGWLATFNYAGYITGAMIAASVGNPQQKFVMYRVGLVLAVVTTAALGLTDNTTLWAVLRFVSGLSSTAGLLLASGLALNWLMRNGFRPELGLHFTGLGLGIVVSGLAVAAMSGWLNWAQQWFGLGLLGLVFFVPAWLWLPRPAPAAPLRAAGAHAQAATPDRRWLWLMVAMYFCAGFGYVISATFIVAILVKLPLLADHGGWVWVIVGAAAVPSSFAWDRIARARGEIAALLLAFALQTVSILLPALTTNAALNLLGAVLYGSTFVGIVSLTLTLIGRHFPDNPAKAMARLTLSYGVSQMAAPAMAGFIAARTGSYHGALYVTAAVMLAGIALLGVMQLDTIRDRRR</sequence>
<name>A0A0K6I1X9_9BURK</name>
<dbReference type="Proteomes" id="UP000183649">
    <property type="component" value="Unassembled WGS sequence"/>
</dbReference>
<dbReference type="SUPFAM" id="SSF103473">
    <property type="entry name" value="MFS general substrate transporter"/>
    <property type="match status" value="1"/>
</dbReference>
<feature type="transmembrane region" description="Helical" evidence="4">
    <location>
        <begin position="255"/>
        <end position="274"/>
    </location>
</feature>
<dbReference type="OrthoDB" id="9797953at2"/>
<dbReference type="InterPro" id="IPR036259">
    <property type="entry name" value="MFS_trans_sf"/>
</dbReference>
<organism evidence="6 7">
    <name type="scientific">Thiomonas bhubaneswarensis</name>
    <dbReference type="NCBI Taxonomy" id="339866"/>
    <lineage>
        <taxon>Bacteria</taxon>
        <taxon>Pseudomonadati</taxon>
        <taxon>Pseudomonadota</taxon>
        <taxon>Betaproteobacteria</taxon>
        <taxon>Burkholderiales</taxon>
        <taxon>Thiomonas</taxon>
    </lineage>
</organism>
<feature type="transmembrane region" description="Helical" evidence="4">
    <location>
        <begin position="147"/>
        <end position="168"/>
    </location>
</feature>
<feature type="transmembrane region" description="Helical" evidence="4">
    <location>
        <begin position="83"/>
        <end position="101"/>
    </location>
</feature>